<dbReference type="PANTHER" id="PTHR38592">
    <property type="entry name" value="BLL4819 PROTEIN"/>
    <property type="match status" value="1"/>
</dbReference>
<accession>A0A318S3Q9</accession>
<reference evidence="3 4" key="1">
    <citation type="submission" date="2018-06" db="EMBL/GenBank/DDBJ databases">
        <title>Genomic Encyclopedia of Type Strains, Phase IV (KMG-IV): sequencing the most valuable type-strain genomes for metagenomic binning, comparative biology and taxonomic classification.</title>
        <authorList>
            <person name="Goeker M."/>
        </authorList>
    </citation>
    <scope>NUCLEOTIDE SEQUENCE [LARGE SCALE GENOMIC DNA]</scope>
    <source>
        <strain evidence="3 4">DSM 18048</strain>
    </source>
</reference>
<feature type="compositionally biased region" description="Low complexity" evidence="1">
    <location>
        <begin position="12"/>
        <end position="24"/>
    </location>
</feature>
<proteinExistence type="predicted"/>
<feature type="transmembrane region" description="Helical" evidence="2">
    <location>
        <begin position="196"/>
        <end position="214"/>
    </location>
</feature>
<evidence type="ECO:0000256" key="2">
    <source>
        <dbReference type="SAM" id="Phobius"/>
    </source>
</evidence>
<keyword evidence="4" id="KW-1185">Reference proteome</keyword>
<dbReference type="PANTHER" id="PTHR38592:SF3">
    <property type="entry name" value="BLL4819 PROTEIN"/>
    <property type="match status" value="1"/>
</dbReference>
<feature type="transmembrane region" description="Helical" evidence="2">
    <location>
        <begin position="255"/>
        <end position="276"/>
    </location>
</feature>
<keyword evidence="2" id="KW-0812">Transmembrane</keyword>
<feature type="transmembrane region" description="Helical" evidence="2">
    <location>
        <begin position="37"/>
        <end position="53"/>
    </location>
</feature>
<feature type="transmembrane region" description="Helical" evidence="2">
    <location>
        <begin position="171"/>
        <end position="189"/>
    </location>
</feature>
<evidence type="ECO:0000256" key="1">
    <source>
        <dbReference type="SAM" id="MobiDB-lite"/>
    </source>
</evidence>
<gene>
    <name evidence="3" type="ORF">DES52_110132</name>
</gene>
<dbReference type="InterPro" id="IPR014550">
    <property type="entry name" value="UCP028704_OpgC"/>
</dbReference>
<dbReference type="Pfam" id="PF10129">
    <property type="entry name" value="OpgC_C"/>
    <property type="match status" value="1"/>
</dbReference>
<sequence length="409" mass="44799">MNSNEALATLDSPSTASAPSVAAATEPRARRDTRIDVLRGLVIVVILVNHVDLRSLYHVLSVEAIGVVTAAEAFVLLSGFVLGFVSRVRLQRDGFRAVVARCFRRAGTIYLAALTVNVLVYLLGLVPSFDARVLTSYTDKSTGVVYSLYDAASPAHLALGLVTLKFGPGQINVLGLYVALLLLAPLALWSLRRGRWWLLLALSWSVFALGHLHLSRLLPSQSENAFPLELWQVLFVHGLAAGYERRRLATFARSSAGRVLLAFTVVAFAVLCFFALNNPWVDVPGGLRMHFIPEGAYGRVYGALFERRELGLGRALNTMVVVVVLYLALTRLRGPALRAAERVLVPLGQATLYVFLVHVLLVLLVAQFGFASRSPGWSSTLVNTFVHTAVIAVIWWMVRAKFLFGLIPR</sequence>
<evidence type="ECO:0000313" key="4">
    <source>
        <dbReference type="Proteomes" id="UP000248326"/>
    </source>
</evidence>
<dbReference type="EMBL" id="QJSX01000010">
    <property type="protein sequence ID" value="PYE53148.1"/>
    <property type="molecule type" value="Genomic_DNA"/>
</dbReference>
<protein>
    <recommendedName>
        <fullName evidence="5">OpgC protein</fullName>
    </recommendedName>
</protein>
<comment type="caution">
    <text evidence="3">The sequence shown here is derived from an EMBL/GenBank/DDBJ whole genome shotgun (WGS) entry which is preliminary data.</text>
</comment>
<organism evidence="3 4">
    <name type="scientific">Deinococcus yavapaiensis KR-236</name>
    <dbReference type="NCBI Taxonomy" id="694435"/>
    <lineage>
        <taxon>Bacteria</taxon>
        <taxon>Thermotogati</taxon>
        <taxon>Deinococcota</taxon>
        <taxon>Deinococci</taxon>
        <taxon>Deinococcales</taxon>
        <taxon>Deinococcaceae</taxon>
        <taxon>Deinococcus</taxon>
    </lineage>
</organism>
<feature type="transmembrane region" description="Helical" evidence="2">
    <location>
        <begin position="226"/>
        <end position="243"/>
    </location>
</feature>
<feature type="transmembrane region" description="Helical" evidence="2">
    <location>
        <begin position="106"/>
        <end position="126"/>
    </location>
</feature>
<feature type="transmembrane region" description="Helical" evidence="2">
    <location>
        <begin position="65"/>
        <end position="85"/>
    </location>
</feature>
<dbReference type="Proteomes" id="UP000248326">
    <property type="component" value="Unassembled WGS sequence"/>
</dbReference>
<keyword evidence="2" id="KW-1133">Transmembrane helix</keyword>
<feature type="transmembrane region" description="Helical" evidence="2">
    <location>
        <begin position="311"/>
        <end position="329"/>
    </location>
</feature>
<name>A0A318S3Q9_9DEIO</name>
<dbReference type="AlphaFoldDB" id="A0A318S3Q9"/>
<feature type="transmembrane region" description="Helical" evidence="2">
    <location>
        <begin position="350"/>
        <end position="370"/>
    </location>
</feature>
<feature type="region of interest" description="Disordered" evidence="1">
    <location>
        <begin position="1"/>
        <end position="24"/>
    </location>
</feature>
<feature type="transmembrane region" description="Helical" evidence="2">
    <location>
        <begin position="376"/>
        <end position="398"/>
    </location>
</feature>
<evidence type="ECO:0000313" key="3">
    <source>
        <dbReference type="EMBL" id="PYE53148.1"/>
    </source>
</evidence>
<keyword evidence="2" id="KW-0472">Membrane</keyword>
<evidence type="ECO:0008006" key="5">
    <source>
        <dbReference type="Google" id="ProtNLM"/>
    </source>
</evidence>